<evidence type="ECO:0000313" key="1">
    <source>
        <dbReference type="EMBL" id="BBI30619.1"/>
    </source>
</evidence>
<accession>A0A3T1CXW6</accession>
<sequence length="61" mass="7231">MEDSERKTCIVCGENKEEGITVVTEFICTSCESEMVHTNTEDERYPFFVRQLKQLWVRFHA</sequence>
<dbReference type="AlphaFoldDB" id="A0A3T1CXW6"/>
<dbReference type="Pfam" id="PF10764">
    <property type="entry name" value="Gin"/>
    <property type="match status" value="1"/>
</dbReference>
<organism evidence="1 2">
    <name type="scientific">Cohnella abietis</name>
    <dbReference type="NCBI Taxonomy" id="2507935"/>
    <lineage>
        <taxon>Bacteria</taxon>
        <taxon>Bacillati</taxon>
        <taxon>Bacillota</taxon>
        <taxon>Bacilli</taxon>
        <taxon>Bacillales</taxon>
        <taxon>Paenibacillaceae</taxon>
        <taxon>Cohnella</taxon>
    </lineage>
</organism>
<keyword evidence="2" id="KW-1185">Reference proteome</keyword>
<dbReference type="Proteomes" id="UP000289856">
    <property type="component" value="Chromosome"/>
</dbReference>
<protein>
    <recommendedName>
        <fullName evidence="3">Inhibitor of sigma-G Gin</fullName>
    </recommendedName>
</protein>
<dbReference type="RefSeq" id="WP_130604568.1">
    <property type="nucleotide sequence ID" value="NZ_AP019400.1"/>
</dbReference>
<evidence type="ECO:0000313" key="2">
    <source>
        <dbReference type="Proteomes" id="UP000289856"/>
    </source>
</evidence>
<reference evidence="1 2" key="1">
    <citation type="submission" date="2019-01" db="EMBL/GenBank/DDBJ databases">
        <title>Complete genome sequence of Cohnella hallensis HS21 isolated from Korean fir (Abies koreana) rhizospheric soil.</title>
        <authorList>
            <person name="Jiang L."/>
            <person name="Kang S.W."/>
            <person name="Kim S."/>
            <person name="Jung J."/>
            <person name="Kim C.Y."/>
            <person name="Kim D.H."/>
            <person name="Kim S.W."/>
            <person name="Lee J."/>
        </authorList>
    </citation>
    <scope>NUCLEOTIDE SEQUENCE [LARGE SCALE GENOMIC DNA]</scope>
    <source>
        <strain evidence="1 2">HS21</strain>
    </source>
</reference>
<name>A0A3T1CXW6_9BACL</name>
<dbReference type="OrthoDB" id="2886653at2"/>
<dbReference type="KEGG" id="cohn:KCTCHS21_00180"/>
<proteinExistence type="predicted"/>
<dbReference type="InterPro" id="IPR019700">
    <property type="entry name" value="Sigma-G_inhibitor_Gin"/>
</dbReference>
<dbReference type="EMBL" id="AP019400">
    <property type="protein sequence ID" value="BBI30619.1"/>
    <property type="molecule type" value="Genomic_DNA"/>
</dbReference>
<evidence type="ECO:0008006" key="3">
    <source>
        <dbReference type="Google" id="ProtNLM"/>
    </source>
</evidence>
<gene>
    <name evidence="1" type="ORF">KCTCHS21_00180</name>
</gene>